<dbReference type="InterPro" id="IPR025673">
    <property type="entry name" value="PCYCGC"/>
</dbReference>
<keyword evidence="2" id="KW-1185">Reference proteome</keyword>
<evidence type="ECO:0008006" key="3">
    <source>
        <dbReference type="Google" id="ProtNLM"/>
    </source>
</evidence>
<dbReference type="Pfam" id="PF13798">
    <property type="entry name" value="PCYCGC"/>
    <property type="match status" value="1"/>
</dbReference>
<dbReference type="Proteomes" id="UP001157946">
    <property type="component" value="Unassembled WGS sequence"/>
</dbReference>
<dbReference type="EMBL" id="FXTU01000003">
    <property type="protein sequence ID" value="SMP20046.1"/>
    <property type="molecule type" value="Genomic_DNA"/>
</dbReference>
<gene>
    <name evidence="1" type="ORF">SAMN06265361_103350</name>
</gene>
<evidence type="ECO:0000313" key="2">
    <source>
        <dbReference type="Proteomes" id="UP001157946"/>
    </source>
</evidence>
<reference evidence="1" key="1">
    <citation type="submission" date="2017-05" db="EMBL/GenBank/DDBJ databases">
        <authorList>
            <person name="Varghese N."/>
            <person name="Submissions S."/>
        </authorList>
    </citation>
    <scope>NUCLEOTIDE SEQUENCE</scope>
    <source>
        <strain evidence="1">DSM 45262</strain>
    </source>
</reference>
<sequence>MHVQQKKWAIALGALMIVGGLTGCGVQEGTQSHDSTSYANHGGQQHVAGDVRELTAGVTVLPSFVKGLDPKVGQIYQIAAANADVLKSMPCYCGCGESVGHKSNLDCFIHEMKPNGQVVWDSHGTKCGTCLDIAAESAMLKQEGKSLKEIRQIIDSKYKDGYAAPTPTPMPS</sequence>
<name>A0AA45WNZ3_9BACL</name>
<comment type="caution">
    <text evidence="1">The sequence shown here is derived from an EMBL/GenBank/DDBJ whole genome shotgun (WGS) entry which is preliminary data.</text>
</comment>
<evidence type="ECO:0000313" key="1">
    <source>
        <dbReference type="EMBL" id="SMP20046.1"/>
    </source>
</evidence>
<protein>
    <recommendedName>
        <fullName evidence="3">Lipoprotein</fullName>
    </recommendedName>
</protein>
<dbReference type="RefSeq" id="WP_431606301.1">
    <property type="nucleotide sequence ID" value="NZ_FXTU01000003.1"/>
</dbReference>
<dbReference type="AlphaFoldDB" id="A0AA45WNZ3"/>
<dbReference type="PROSITE" id="PS51257">
    <property type="entry name" value="PROKAR_LIPOPROTEIN"/>
    <property type="match status" value="1"/>
</dbReference>
<accession>A0AA45WNZ3</accession>
<organism evidence="1 2">
    <name type="scientific">Laceyella tengchongensis</name>
    <dbReference type="NCBI Taxonomy" id="574699"/>
    <lineage>
        <taxon>Bacteria</taxon>
        <taxon>Bacillati</taxon>
        <taxon>Bacillota</taxon>
        <taxon>Bacilli</taxon>
        <taxon>Bacillales</taxon>
        <taxon>Thermoactinomycetaceae</taxon>
        <taxon>Laceyella</taxon>
    </lineage>
</organism>
<proteinExistence type="predicted"/>